<dbReference type="EMBL" id="FOWD01000005">
    <property type="protein sequence ID" value="SFN95419.1"/>
    <property type="molecule type" value="Genomic_DNA"/>
</dbReference>
<dbReference type="Gene3D" id="3.20.20.80">
    <property type="entry name" value="Glycosidases"/>
    <property type="match status" value="1"/>
</dbReference>
<dbReference type="Pfam" id="PF02903">
    <property type="entry name" value="Alpha-amylase_N"/>
    <property type="match status" value="1"/>
</dbReference>
<dbReference type="InterPro" id="IPR006047">
    <property type="entry name" value="GH13_cat_dom"/>
</dbReference>
<dbReference type="AlphaFoldDB" id="A0A1I5D892"/>
<evidence type="ECO:0000313" key="6">
    <source>
        <dbReference type="Proteomes" id="UP000198806"/>
    </source>
</evidence>
<dbReference type="Pfam" id="PF00128">
    <property type="entry name" value="Alpha-amylase"/>
    <property type="match status" value="1"/>
</dbReference>
<dbReference type="OrthoDB" id="9805159at2"/>
<sequence length="599" mass="70910">MLKEAIFHDNTIRFVHAKSRECLNFRIRVGRQDMKRCQLIYFSRTNPDEKKRVDMVWKYRDRWFDYYEAEVCFKKVARYQKYYFCLKDRRGKVEYLGVNGFTATEPEDGVFEFLYANEGDIYEIPGWAKGQVFYQIFPERFANGRKENDPEGCVPWGSTPTRENYMGGDIAGIHQHLDYLKELGVGCIYFNPIFQGDFNHKYATTDYYKIDPMFGTEEEFRELVAACHERKIKVILDGVFNHTGIHFEPFQDILKHQEASRYKEWFYITEYPVSISHHNYECVGAYKWMPKLNTSNLEVAEYILKVMEYWIREYHIDGWRLDVADEVDKRVWQRARACLKAKYPDCLLLGETWGYGLNMMQGDQMDSVMNYVFRDFTRDFFAYEAIDARELDHRINQMLSSYFGEAKHGLYNLLDSHDTERFLTMSKGDKRRLKLAAAFQFLFPGAPAIYYGDEIGMTGENDPDCRKAMKWEQEEQDRELYGWYRWMAALRMKEKCIREGNYVTNLCGEKEGVFGFIRFDVKDCIYVVFNRSEEENRSYIPVREMGGYQELVTGQEVVSEEILKGEHFYNGDVMVYEGKIGICLEPYAVKIIKKINGGR</sequence>
<dbReference type="InterPro" id="IPR017853">
    <property type="entry name" value="GH"/>
</dbReference>
<evidence type="ECO:0000313" key="5">
    <source>
        <dbReference type="EMBL" id="SFN95419.1"/>
    </source>
</evidence>
<keyword evidence="2" id="KW-0378">Hydrolase</keyword>
<name>A0A1I5D892_9FIRM</name>
<evidence type="ECO:0000256" key="2">
    <source>
        <dbReference type="ARBA" id="ARBA00022801"/>
    </source>
</evidence>
<organism evidence="5 6">
    <name type="scientific">Anaerocolumna aminovalerica</name>
    <dbReference type="NCBI Taxonomy" id="1527"/>
    <lineage>
        <taxon>Bacteria</taxon>
        <taxon>Bacillati</taxon>
        <taxon>Bacillota</taxon>
        <taxon>Clostridia</taxon>
        <taxon>Lachnospirales</taxon>
        <taxon>Lachnospiraceae</taxon>
        <taxon>Anaerocolumna</taxon>
    </lineage>
</organism>
<dbReference type="Gene3D" id="2.60.40.1180">
    <property type="entry name" value="Golgi alpha-mannosidase II"/>
    <property type="match status" value="1"/>
</dbReference>
<dbReference type="SMART" id="SM00642">
    <property type="entry name" value="Aamy"/>
    <property type="match status" value="1"/>
</dbReference>
<dbReference type="InterPro" id="IPR013780">
    <property type="entry name" value="Glyco_hydro_b"/>
</dbReference>
<protein>
    <submittedName>
        <fullName evidence="5">Glycosidase</fullName>
    </submittedName>
</protein>
<dbReference type="InterPro" id="IPR013783">
    <property type="entry name" value="Ig-like_fold"/>
</dbReference>
<comment type="similarity">
    <text evidence="1">Belongs to the glycosyl hydrolase 13 family.</text>
</comment>
<dbReference type="PANTHER" id="PTHR10357">
    <property type="entry name" value="ALPHA-AMYLASE FAMILY MEMBER"/>
    <property type="match status" value="1"/>
</dbReference>
<proteinExistence type="inferred from homology"/>
<dbReference type="STRING" id="1527.SAMN04489757_10553"/>
<accession>A0A1I5D892</accession>
<dbReference type="CDD" id="cd02857">
    <property type="entry name" value="E_set_CDase_PDE_N"/>
    <property type="match status" value="1"/>
</dbReference>
<feature type="domain" description="Glycosyl hydrolase family 13 catalytic" evidence="4">
    <location>
        <begin position="135"/>
        <end position="491"/>
    </location>
</feature>
<evidence type="ECO:0000256" key="1">
    <source>
        <dbReference type="ARBA" id="ARBA00008061"/>
    </source>
</evidence>
<dbReference type="GO" id="GO:0004553">
    <property type="term" value="F:hydrolase activity, hydrolyzing O-glycosyl compounds"/>
    <property type="evidence" value="ECO:0007669"/>
    <property type="project" value="InterPro"/>
</dbReference>
<dbReference type="Gene3D" id="2.60.40.10">
    <property type="entry name" value="Immunoglobulins"/>
    <property type="match status" value="1"/>
</dbReference>
<dbReference type="SUPFAM" id="SSF51011">
    <property type="entry name" value="Glycosyl hydrolase domain"/>
    <property type="match status" value="1"/>
</dbReference>
<dbReference type="PANTHER" id="PTHR10357:SF210">
    <property type="entry name" value="MALTODEXTRIN GLUCOSIDASE"/>
    <property type="match status" value="1"/>
</dbReference>
<gene>
    <name evidence="5" type="ORF">SAMN04489757_10553</name>
</gene>
<dbReference type="InterPro" id="IPR014756">
    <property type="entry name" value="Ig_E-set"/>
</dbReference>
<evidence type="ECO:0000259" key="4">
    <source>
        <dbReference type="SMART" id="SM00642"/>
    </source>
</evidence>
<dbReference type="CDD" id="cd11338">
    <property type="entry name" value="AmyAc_CMD"/>
    <property type="match status" value="1"/>
</dbReference>
<dbReference type="InterPro" id="IPR004185">
    <property type="entry name" value="Glyco_hydro_13_lg-like_dom"/>
</dbReference>
<evidence type="ECO:0000256" key="3">
    <source>
        <dbReference type="ARBA" id="ARBA00023295"/>
    </source>
</evidence>
<dbReference type="InterPro" id="IPR045857">
    <property type="entry name" value="O16G_dom_2"/>
</dbReference>
<reference evidence="5 6" key="1">
    <citation type="submission" date="2016-10" db="EMBL/GenBank/DDBJ databases">
        <authorList>
            <person name="de Groot N.N."/>
        </authorList>
    </citation>
    <scope>NUCLEOTIDE SEQUENCE [LARGE SCALE GENOMIC DNA]</scope>
    <source>
        <strain evidence="5 6">DSM 1283</strain>
    </source>
</reference>
<dbReference type="SUPFAM" id="SSF51445">
    <property type="entry name" value="(Trans)glycosidases"/>
    <property type="match status" value="1"/>
</dbReference>
<dbReference type="Proteomes" id="UP000198806">
    <property type="component" value="Unassembled WGS sequence"/>
</dbReference>
<dbReference type="Gene3D" id="3.90.400.10">
    <property type="entry name" value="Oligo-1,6-glucosidase, Domain 2"/>
    <property type="match status" value="1"/>
</dbReference>
<dbReference type="RefSeq" id="WP_091684693.1">
    <property type="nucleotide sequence ID" value="NZ_BAABFM010000026.1"/>
</dbReference>
<dbReference type="SUPFAM" id="SSF81296">
    <property type="entry name" value="E set domains"/>
    <property type="match status" value="1"/>
</dbReference>
<keyword evidence="3 5" id="KW-0326">Glycosidase</keyword>
<keyword evidence="6" id="KW-1185">Reference proteome</keyword>
<dbReference type="GO" id="GO:0005975">
    <property type="term" value="P:carbohydrate metabolic process"/>
    <property type="evidence" value="ECO:0007669"/>
    <property type="project" value="InterPro"/>
</dbReference>